<feature type="transmembrane region" description="Helical" evidence="1">
    <location>
        <begin position="272"/>
        <end position="294"/>
    </location>
</feature>
<feature type="transmembrane region" description="Helical" evidence="1">
    <location>
        <begin position="386"/>
        <end position="403"/>
    </location>
</feature>
<keyword evidence="1" id="KW-0472">Membrane</keyword>
<proteinExistence type="predicted"/>
<feature type="transmembrane region" description="Helical" evidence="1">
    <location>
        <begin position="146"/>
        <end position="166"/>
    </location>
</feature>
<reference evidence="2 3" key="1">
    <citation type="submission" date="2018-09" db="EMBL/GenBank/DDBJ databases">
        <title>Hymenobacter medium sp. nov., isolated from R2A medium.</title>
        <authorList>
            <person name="Yingchao G."/>
        </authorList>
    </citation>
    <scope>NUCLEOTIDE SEQUENCE [LARGE SCALE GENOMIC DNA]</scope>
    <source>
        <strain evidence="3">sh-6</strain>
    </source>
</reference>
<protein>
    <recommendedName>
        <fullName evidence="4">Tetratricopeptide repeat protein</fullName>
    </recommendedName>
</protein>
<dbReference type="Gene3D" id="1.25.40.10">
    <property type="entry name" value="Tetratricopeptide repeat domain"/>
    <property type="match status" value="1"/>
</dbReference>
<keyword evidence="1" id="KW-1133">Transmembrane helix</keyword>
<dbReference type="RefSeq" id="WP_119443196.1">
    <property type="nucleotide sequence ID" value="NZ_CP032317.1"/>
</dbReference>
<gene>
    <name evidence="2" type="ORF">D3Y59_00155</name>
</gene>
<organism evidence="2 3">
    <name type="scientific">Hymenobacter oligotrophus</name>
    <dbReference type="NCBI Taxonomy" id="2319843"/>
    <lineage>
        <taxon>Bacteria</taxon>
        <taxon>Pseudomonadati</taxon>
        <taxon>Bacteroidota</taxon>
        <taxon>Cytophagia</taxon>
        <taxon>Cytophagales</taxon>
        <taxon>Hymenobacteraceae</taxon>
        <taxon>Hymenobacter</taxon>
    </lineage>
</organism>
<feature type="transmembrane region" description="Helical" evidence="1">
    <location>
        <begin position="314"/>
        <end position="333"/>
    </location>
</feature>
<dbReference type="InterPro" id="IPR011990">
    <property type="entry name" value="TPR-like_helical_dom_sf"/>
</dbReference>
<evidence type="ECO:0000313" key="2">
    <source>
        <dbReference type="EMBL" id="AYA35603.1"/>
    </source>
</evidence>
<evidence type="ECO:0008006" key="4">
    <source>
        <dbReference type="Google" id="ProtNLM"/>
    </source>
</evidence>
<evidence type="ECO:0000313" key="3">
    <source>
        <dbReference type="Proteomes" id="UP000262802"/>
    </source>
</evidence>
<dbReference type="KEGG" id="hyh:D3Y59_00155"/>
<evidence type="ECO:0000256" key="1">
    <source>
        <dbReference type="SAM" id="Phobius"/>
    </source>
</evidence>
<feature type="transmembrane region" description="Helical" evidence="1">
    <location>
        <begin position="15"/>
        <end position="35"/>
    </location>
</feature>
<keyword evidence="3" id="KW-1185">Reference proteome</keyword>
<accession>A0A3B7QWJ0</accession>
<keyword evidence="1" id="KW-0812">Transmembrane</keyword>
<feature type="transmembrane region" description="Helical" evidence="1">
    <location>
        <begin position="246"/>
        <end position="266"/>
    </location>
</feature>
<feature type="transmembrane region" description="Helical" evidence="1">
    <location>
        <begin position="211"/>
        <end position="234"/>
    </location>
</feature>
<dbReference type="EMBL" id="CP032317">
    <property type="protein sequence ID" value="AYA35603.1"/>
    <property type="molecule type" value="Genomic_DNA"/>
</dbReference>
<name>A0A3B7QWJ0_9BACT</name>
<dbReference type="OrthoDB" id="973593at2"/>
<feature type="transmembrane region" description="Helical" evidence="1">
    <location>
        <begin position="345"/>
        <end position="365"/>
    </location>
</feature>
<feature type="transmembrane region" description="Helical" evidence="1">
    <location>
        <begin position="173"/>
        <end position="191"/>
    </location>
</feature>
<sequence>MRELSSVTHNTPRSLLRGLLGVLLAALGLALYFYVAGPEHTLPIGTIAQLTPVPATVAKLPAGTDTLNLPANAYLVTQTYDVAGPNLWPAAAAAWVALLGLGLVVWLAAISQLRRPAFVAGAAAVIFLLMSLSMDLLGVFGEQDQYFLILSIAVLVGAAFALHAFFEGVSLSWRLALFALLIAALGALLLVKTRHPASFVVLHLAAYGTLAGAAVVALLALWLGGELIFGLLWLNTQGATPKGRFGLVPFVLSGALLLGILLMYTWNGGQLAVLPGVQLNPLALLLIAAAVGWFTQPLRQPTYRAWLPRQLAPWLYIALLLVATGTLGYAAATLNGPLLHATRDFVALALGAIGLAFFLYILLNFGPLIQQRLQVHRVAYEPRRMPYYLVYILGVGLVGAVLLRNQFDLLDRARAGQYIQFGDLTRLQSEQQPDNLYLALLAERYYAEADQLDPLNARAALGRAALYQAKAQRQNEINILRSTLRREPNEKVWMRLAARFDQPTDFFERQQVLRQSLKAFPASGRLNAEMAQLYSRSSLPDSVLHYYSRAAAASNADPVPHTNWLAFLLKNNQLQGAQDAARETPNPEWPAWQNNTLVLELLRGRYQPVAATKLGVDSVLSVVQFAQLYHLGLAQAAGHDTTTLPLVRNLLQVQANDPFADQLTFVSGLQQLRSARPAPGFDQLEALATGATSGYYHHVLGMYLLERGLYPSAAARLALAEQASNAAALQPRAYALAWAGQPDSARAVARRAAAAVPGSENRLGTLLAGQILPAPKVARPLAKAYATAAATPDAKAAAKRYRQLTQADPFDEAGMLQASAYFARHQDPVTAYEIMRRAVSYNPESVAMLRGYVLAAADAGLEEYATASFAKLATLLPSSEYITFRKLYDKRRAAHRAAVAPWN</sequence>
<dbReference type="Proteomes" id="UP000262802">
    <property type="component" value="Chromosome"/>
</dbReference>
<feature type="transmembrane region" description="Helical" evidence="1">
    <location>
        <begin position="87"/>
        <end position="110"/>
    </location>
</feature>
<dbReference type="AlphaFoldDB" id="A0A3B7QWJ0"/>
<feature type="transmembrane region" description="Helical" evidence="1">
    <location>
        <begin position="117"/>
        <end position="140"/>
    </location>
</feature>